<dbReference type="InterPro" id="IPR046653">
    <property type="entry name" value="DUF6765"/>
</dbReference>
<accession>A0A811GIR8</accession>
<comment type="caution">
    <text evidence="1">The sequence shown here is derived from an EMBL/GenBank/DDBJ whole genome shotgun (WGS) entry which is preliminary data.</text>
</comment>
<sequence>MKTIVLAGKHYSAFRERLNTVSTHSDEAKLIRVNQNLPISQSMDDLRYAISIRLPGQNEDPITSLYDNGYRQYDPTIGRYLTPDPMGTVDGLNPYLYVANNPLNKVDPYGLYQTDMHYYMTYFLAITAGIDSDNARRIALATQFVDENEYTAPMVSGDQSKFID</sequence>
<dbReference type="NCBIfam" id="TIGR03696">
    <property type="entry name" value="Rhs_assc_core"/>
    <property type="match status" value="1"/>
</dbReference>
<dbReference type="PRINTS" id="PR00394">
    <property type="entry name" value="RHSPROTEIN"/>
</dbReference>
<dbReference type="Gene3D" id="2.180.10.10">
    <property type="entry name" value="RHS repeat-associated core"/>
    <property type="match status" value="1"/>
</dbReference>
<dbReference type="EC" id="3.1.-.-" evidence="1"/>
<dbReference type="EMBL" id="CADDTS010000028">
    <property type="protein sequence ID" value="CAB1215064.1"/>
    <property type="molecule type" value="Genomic_DNA"/>
</dbReference>
<evidence type="ECO:0000313" key="1">
    <source>
        <dbReference type="EMBL" id="CAB1215064.1"/>
    </source>
</evidence>
<gene>
    <name evidence="1" type="primary">rhsC_3</name>
    <name evidence="1" type="ORF">SFB21_1667</name>
</gene>
<dbReference type="GO" id="GO:0016787">
    <property type="term" value="F:hydrolase activity"/>
    <property type="evidence" value="ECO:0007669"/>
    <property type="project" value="UniProtKB-KW"/>
</dbReference>
<dbReference type="RefSeq" id="WP_174559574.1">
    <property type="nucleotide sequence ID" value="NZ_CADDTS010000028.1"/>
</dbReference>
<dbReference type="InterPro" id="IPR022385">
    <property type="entry name" value="Rhs_assc_core"/>
</dbReference>
<dbReference type="Pfam" id="PF20551">
    <property type="entry name" value="DUF6765"/>
    <property type="match status" value="1"/>
</dbReference>
<evidence type="ECO:0000313" key="2">
    <source>
        <dbReference type="Proteomes" id="UP000489961"/>
    </source>
</evidence>
<dbReference type="Proteomes" id="UP000489961">
    <property type="component" value="Unassembled WGS sequence"/>
</dbReference>
<name>A0A811GIR8_9GAMM</name>
<organism evidence="1 2">
    <name type="scientific">Acinetobacter bouvetii</name>
    <dbReference type="NCBI Taxonomy" id="202951"/>
    <lineage>
        <taxon>Bacteria</taxon>
        <taxon>Pseudomonadati</taxon>
        <taxon>Pseudomonadota</taxon>
        <taxon>Gammaproteobacteria</taxon>
        <taxon>Moraxellales</taxon>
        <taxon>Moraxellaceae</taxon>
        <taxon>Acinetobacter</taxon>
    </lineage>
</organism>
<dbReference type="InterPro" id="IPR050708">
    <property type="entry name" value="T6SS_VgrG/RHS"/>
</dbReference>
<reference evidence="1 2" key="1">
    <citation type="submission" date="2020-02" db="EMBL/GenBank/DDBJ databases">
        <authorList>
            <person name="Chaudhuri R."/>
        </authorList>
    </citation>
    <scope>NUCLEOTIDE SEQUENCE [LARGE SCALE GENOMIC DNA]</scope>
    <source>
        <strain evidence="1">SFB21</strain>
    </source>
</reference>
<proteinExistence type="predicted"/>
<dbReference type="AlphaFoldDB" id="A0A811GIR8"/>
<dbReference type="PANTHER" id="PTHR32305:SF15">
    <property type="entry name" value="PROTEIN RHSA-RELATED"/>
    <property type="match status" value="1"/>
</dbReference>
<keyword evidence="1" id="KW-0378">Hydrolase</keyword>
<protein>
    <submittedName>
        <fullName evidence="1">Deoxyribonuclease RhsC</fullName>
        <ecNumber evidence="1">3.1.-.-</ecNumber>
    </submittedName>
</protein>
<dbReference type="PANTHER" id="PTHR32305">
    <property type="match status" value="1"/>
</dbReference>